<feature type="compositionally biased region" description="Polar residues" evidence="1">
    <location>
        <begin position="543"/>
        <end position="557"/>
    </location>
</feature>
<feature type="compositionally biased region" description="Low complexity" evidence="1">
    <location>
        <begin position="460"/>
        <end position="472"/>
    </location>
</feature>
<proteinExistence type="predicted"/>
<feature type="compositionally biased region" description="Low complexity" evidence="1">
    <location>
        <begin position="490"/>
        <end position="501"/>
    </location>
</feature>
<evidence type="ECO:0000313" key="2">
    <source>
        <dbReference type="EMBL" id="BDT62439.1"/>
    </source>
</evidence>
<evidence type="ECO:0000256" key="1">
    <source>
        <dbReference type="SAM" id="MobiDB-lite"/>
    </source>
</evidence>
<protein>
    <submittedName>
        <fullName evidence="2">Wsv131-like protein</fullName>
    </submittedName>
</protein>
<sequence length="667" mass="73211">MAAKPGFVRLLSQERGKTTNVDTDAIFRGAVDRLLLSTPKETINSARRIFGGDNVHKIQTRFAEGEGGISTSENVLALPSQDDGHTRRVSTFKHLSILVSGSKSNYDTRRSPCTALVLDHGRNGPGAKDGLVMDVETGDYPGRTRLDHKPISDILLPRLLLLDPSADPGLTGRSLTSNIDDQLLFGFDPISEVLKAASSHLTVLHSFILDVLASLASHVVKWGPLALEGDGSELSFHETASCVTRIHRVLQSVTEATAKVNASTKIAGNSNVQSKKNRRKTSGDVCRCCGGRGHGSGPLIDPFLVAIRVVPETTTIKDTVSSTNKNSSVPPEFIFRDTSLPRKRIRTTRRLLHFLAPPTDQTKAMHVQGRISHESVQAVMPSGCTGIAPSFSNNIADLMNRERKRRLLKETLQGIKRIRLARDGTESNSGSAADSEPSIAVGEEHNTDRRESPQKDVGSRQRQQQQQQPSQRIRNERETPAESTDTDLQPISISPNRSSPRLQGEPAVRRTVDNDTVMGSRQQQQQQQQQPSQQIRNERETSAESTDTDYQPISVSVNGSPRLQEETAVRRAVDNDIVPRAEIITDRRSLDRKVNIPPLQLMGANLVPNVEVIASRVPSVIEDEALASDPQNRFIRARDVARKKSMNSVAARASNSRGPRYRPVPSL</sequence>
<name>A0A9C7BVY9_9VIRU</name>
<feature type="region of interest" description="Disordered" evidence="1">
    <location>
        <begin position="422"/>
        <end position="557"/>
    </location>
</feature>
<dbReference type="EMBL" id="LC738875">
    <property type="protein sequence ID" value="BDT62439.1"/>
    <property type="molecule type" value="Genomic_DNA"/>
</dbReference>
<organism evidence="2">
    <name type="scientific">Melicertus latisulcatus pemonivirus</name>
    <dbReference type="NCBI Taxonomy" id="2984278"/>
    <lineage>
        <taxon>Viruses</taxon>
        <taxon>Viruses incertae sedis</taxon>
        <taxon>Naldaviricetes</taxon>
        <taxon>Nimaviridae</taxon>
    </lineage>
</organism>
<feature type="compositionally biased region" description="Low complexity" evidence="1">
    <location>
        <begin position="522"/>
        <end position="534"/>
    </location>
</feature>
<accession>A0A9C7BVY9</accession>
<reference evidence="2" key="1">
    <citation type="submission" date="2022-10" db="EMBL/GenBank/DDBJ databases">
        <title>Genome sequences of endogenous nimaviruses in decapod crustaceans.</title>
        <authorList>
            <person name="Kawato S."/>
            <person name="Nozaki R."/>
            <person name="Kondo H."/>
            <person name="Hirono I."/>
        </authorList>
    </citation>
    <scope>NUCLEOTIDE SEQUENCE</scope>
    <source>
        <strain evidence="2">Okinawa2016</strain>
    </source>
</reference>
<feature type="compositionally biased region" description="Basic and acidic residues" evidence="1">
    <location>
        <begin position="442"/>
        <end position="459"/>
    </location>
</feature>
<feature type="region of interest" description="Disordered" evidence="1">
    <location>
        <begin position="642"/>
        <end position="667"/>
    </location>
</feature>